<name>A0A0C9XSL8_9AGAR</name>
<feature type="compositionally biased region" description="Basic and acidic residues" evidence="1">
    <location>
        <begin position="60"/>
        <end position="90"/>
    </location>
</feature>
<sequence length="90" mass="9943">MLLKLELGYAEEEDGVGEVFTLGSKLPHKEHEKPSTAAAAAAEKEEEDDSDEPSPRRRKLSEGDDQKKSKQAEEAKETISKPVKEEHGNP</sequence>
<feature type="region of interest" description="Disordered" evidence="1">
    <location>
        <begin position="22"/>
        <end position="90"/>
    </location>
</feature>
<evidence type="ECO:0000313" key="2">
    <source>
        <dbReference type="EMBL" id="KIJ98892.1"/>
    </source>
</evidence>
<evidence type="ECO:0000256" key="1">
    <source>
        <dbReference type="SAM" id="MobiDB-lite"/>
    </source>
</evidence>
<gene>
    <name evidence="2" type="ORF">K443DRAFT_8853</name>
</gene>
<dbReference type="AlphaFoldDB" id="A0A0C9XSL8"/>
<evidence type="ECO:0000313" key="3">
    <source>
        <dbReference type="Proteomes" id="UP000054477"/>
    </source>
</evidence>
<dbReference type="EMBL" id="KN838659">
    <property type="protein sequence ID" value="KIJ98892.1"/>
    <property type="molecule type" value="Genomic_DNA"/>
</dbReference>
<reference evidence="2 3" key="1">
    <citation type="submission" date="2014-04" db="EMBL/GenBank/DDBJ databases">
        <authorList>
            <consortium name="DOE Joint Genome Institute"/>
            <person name="Kuo A."/>
            <person name="Kohler A."/>
            <person name="Nagy L.G."/>
            <person name="Floudas D."/>
            <person name="Copeland A."/>
            <person name="Barry K.W."/>
            <person name="Cichocki N."/>
            <person name="Veneault-Fourrey C."/>
            <person name="LaButti K."/>
            <person name="Lindquist E.A."/>
            <person name="Lipzen A."/>
            <person name="Lundell T."/>
            <person name="Morin E."/>
            <person name="Murat C."/>
            <person name="Sun H."/>
            <person name="Tunlid A."/>
            <person name="Henrissat B."/>
            <person name="Grigoriev I.V."/>
            <person name="Hibbett D.S."/>
            <person name="Martin F."/>
            <person name="Nordberg H.P."/>
            <person name="Cantor M.N."/>
            <person name="Hua S.X."/>
        </authorList>
    </citation>
    <scope>NUCLEOTIDE SEQUENCE [LARGE SCALE GENOMIC DNA]</scope>
    <source>
        <strain evidence="2 3">LaAM-08-1</strain>
    </source>
</reference>
<keyword evidence="3" id="KW-1185">Reference proteome</keyword>
<organism evidence="2 3">
    <name type="scientific">Laccaria amethystina LaAM-08-1</name>
    <dbReference type="NCBI Taxonomy" id="1095629"/>
    <lineage>
        <taxon>Eukaryota</taxon>
        <taxon>Fungi</taxon>
        <taxon>Dikarya</taxon>
        <taxon>Basidiomycota</taxon>
        <taxon>Agaricomycotina</taxon>
        <taxon>Agaricomycetes</taxon>
        <taxon>Agaricomycetidae</taxon>
        <taxon>Agaricales</taxon>
        <taxon>Agaricineae</taxon>
        <taxon>Hydnangiaceae</taxon>
        <taxon>Laccaria</taxon>
    </lineage>
</organism>
<proteinExistence type="predicted"/>
<dbReference type="Proteomes" id="UP000054477">
    <property type="component" value="Unassembled WGS sequence"/>
</dbReference>
<accession>A0A0C9XSL8</accession>
<reference evidence="3" key="2">
    <citation type="submission" date="2015-01" db="EMBL/GenBank/DDBJ databases">
        <title>Evolutionary Origins and Diversification of the Mycorrhizal Mutualists.</title>
        <authorList>
            <consortium name="DOE Joint Genome Institute"/>
            <consortium name="Mycorrhizal Genomics Consortium"/>
            <person name="Kohler A."/>
            <person name="Kuo A."/>
            <person name="Nagy L.G."/>
            <person name="Floudas D."/>
            <person name="Copeland A."/>
            <person name="Barry K.W."/>
            <person name="Cichocki N."/>
            <person name="Veneault-Fourrey C."/>
            <person name="LaButti K."/>
            <person name="Lindquist E.A."/>
            <person name="Lipzen A."/>
            <person name="Lundell T."/>
            <person name="Morin E."/>
            <person name="Murat C."/>
            <person name="Riley R."/>
            <person name="Ohm R."/>
            <person name="Sun H."/>
            <person name="Tunlid A."/>
            <person name="Henrissat B."/>
            <person name="Grigoriev I.V."/>
            <person name="Hibbett D.S."/>
            <person name="Martin F."/>
        </authorList>
    </citation>
    <scope>NUCLEOTIDE SEQUENCE [LARGE SCALE GENOMIC DNA]</scope>
    <source>
        <strain evidence="3">LaAM-08-1</strain>
    </source>
</reference>
<dbReference type="HOGENOM" id="CLU_2441185_0_0_1"/>
<protein>
    <submittedName>
        <fullName evidence="2">Uncharacterized protein</fullName>
    </submittedName>
</protein>